<comment type="caution">
    <text evidence="2">The sequence shown here is derived from an EMBL/GenBank/DDBJ whole genome shotgun (WGS) entry which is preliminary data.</text>
</comment>
<proteinExistence type="predicted"/>
<evidence type="ECO:0000259" key="1">
    <source>
        <dbReference type="Pfam" id="PF01636"/>
    </source>
</evidence>
<dbReference type="PANTHER" id="PTHR40086">
    <property type="entry name" value="PHOSPHOTRANSFERASE YTMP-RELATED"/>
    <property type="match status" value="1"/>
</dbReference>
<organism evidence="2 3">
    <name type="scientific">Bacillus inaquosorum KCTC 13429</name>
    <dbReference type="NCBI Taxonomy" id="1236548"/>
    <lineage>
        <taxon>Bacteria</taxon>
        <taxon>Bacillati</taxon>
        <taxon>Bacillota</taxon>
        <taxon>Bacilli</taxon>
        <taxon>Bacillales</taxon>
        <taxon>Bacillaceae</taxon>
        <taxon>Bacillus</taxon>
    </lineage>
</organism>
<dbReference type="Pfam" id="PF01636">
    <property type="entry name" value="APH"/>
    <property type="match status" value="1"/>
</dbReference>
<accession>A0A9W5PE52</accession>
<dbReference type="InterPro" id="IPR052077">
    <property type="entry name" value="CcrZ_PhaseVar_Mediator"/>
</dbReference>
<protein>
    <submittedName>
        <fullName evidence="2">Phosphotransferase enzyme family protein</fullName>
    </submittedName>
</protein>
<dbReference type="SUPFAM" id="SSF56112">
    <property type="entry name" value="Protein kinase-like (PK-like)"/>
    <property type="match status" value="1"/>
</dbReference>
<dbReference type="AlphaFoldDB" id="A0A9W5PE52"/>
<sequence>MNIDMNWLGQLLGSDWEIFPAGGATGDAYYAKHNGQQLFLKRNSSPFLAVLSAEGIVPKLVWTKRMENGDVITAQHWMTGRELKPKDMSGRPVAELLRKIHTSKALLDMLKRLGKEPLNPGALLSQLKQAVFAVQQSSPLIQEGIKYLEEHLHEVHFGEKVVCHCDVNHNNWLLSEDNQLYLIDWDGAMIADPAMDLGPLLYHYVEKPAWESWLSMYGIELTEGLRLRMAWYVLSETITFIAWHKAKGNDKEFHDAMEELHILMKRIVE</sequence>
<dbReference type="Proteomes" id="UP000011182">
    <property type="component" value="Unassembled WGS sequence"/>
</dbReference>
<dbReference type="InterPro" id="IPR002575">
    <property type="entry name" value="Aminoglycoside_PTrfase"/>
</dbReference>
<reference evidence="2 3" key="1">
    <citation type="journal article" date="2014" name="Syst. Appl. Microbiol.">
        <title>Genomic insights into the taxonomic status of the three subspecies of Bacillus subtilis.</title>
        <authorList>
            <person name="Yi H."/>
            <person name="Chun J."/>
            <person name="Cha C.J."/>
        </authorList>
    </citation>
    <scope>NUCLEOTIDE SEQUENCE [LARGE SCALE GENOMIC DNA]</scope>
    <source>
        <strain evidence="2 3">KCTC 13429</strain>
    </source>
</reference>
<dbReference type="EMBL" id="AMXN01000002">
    <property type="protein sequence ID" value="ELS62509.1"/>
    <property type="molecule type" value="Genomic_DNA"/>
</dbReference>
<dbReference type="PANTHER" id="PTHR40086:SF1">
    <property type="entry name" value="CELL CYCLE REGULATOR CCRZ"/>
    <property type="match status" value="1"/>
</dbReference>
<feature type="domain" description="Aminoglycoside phosphotransferase" evidence="1">
    <location>
        <begin position="21"/>
        <end position="230"/>
    </location>
</feature>
<dbReference type="InterPro" id="IPR011009">
    <property type="entry name" value="Kinase-like_dom_sf"/>
</dbReference>
<keyword evidence="3" id="KW-1185">Reference proteome</keyword>
<gene>
    <name evidence="2" type="ORF">BSI_15880</name>
</gene>
<dbReference type="Gene3D" id="3.90.1200.10">
    <property type="match status" value="1"/>
</dbReference>
<evidence type="ECO:0000313" key="3">
    <source>
        <dbReference type="Proteomes" id="UP000011182"/>
    </source>
</evidence>
<name>A0A9W5PE52_9BACI</name>
<evidence type="ECO:0000313" key="2">
    <source>
        <dbReference type="EMBL" id="ELS62509.1"/>
    </source>
</evidence>